<dbReference type="OrthoDB" id="7572029at2"/>
<protein>
    <submittedName>
        <fullName evidence="2">Uncharacterized protein</fullName>
    </submittedName>
</protein>
<comment type="caution">
    <text evidence="2">The sequence shown here is derived from an EMBL/GenBank/DDBJ whole genome shotgun (WGS) entry which is preliminary data.</text>
</comment>
<dbReference type="RefSeq" id="WP_069322066.1">
    <property type="nucleotide sequence ID" value="NZ_MDDS01000081.1"/>
</dbReference>
<feature type="region of interest" description="Disordered" evidence="1">
    <location>
        <begin position="66"/>
        <end position="99"/>
    </location>
</feature>
<reference evidence="2 3" key="1">
    <citation type="submission" date="2016-08" db="EMBL/GenBank/DDBJ databases">
        <title>Draft genome of the agarase producing Sphingomonas sp. MCT13.</title>
        <authorList>
            <person name="D'Andrea M.M."/>
            <person name="Rossolini G.M."/>
            <person name="Thaller M.C."/>
        </authorList>
    </citation>
    <scope>NUCLEOTIDE SEQUENCE [LARGE SCALE GENOMIC DNA]</scope>
    <source>
        <strain evidence="2 3">MCT13</strain>
    </source>
</reference>
<evidence type="ECO:0000313" key="3">
    <source>
        <dbReference type="Proteomes" id="UP000094487"/>
    </source>
</evidence>
<organism evidence="2 3">
    <name type="scientific">Sphingomonas turrisvirgatae</name>
    <dbReference type="NCBI Taxonomy" id="1888892"/>
    <lineage>
        <taxon>Bacteria</taxon>
        <taxon>Pseudomonadati</taxon>
        <taxon>Pseudomonadota</taxon>
        <taxon>Alphaproteobacteria</taxon>
        <taxon>Sphingomonadales</taxon>
        <taxon>Sphingomonadaceae</taxon>
        <taxon>Sphingomonas</taxon>
    </lineage>
</organism>
<proteinExistence type="predicted"/>
<dbReference type="EMBL" id="MDDS01000081">
    <property type="protein sequence ID" value="ODP36197.1"/>
    <property type="molecule type" value="Genomic_DNA"/>
</dbReference>
<evidence type="ECO:0000256" key="1">
    <source>
        <dbReference type="SAM" id="MobiDB-lite"/>
    </source>
</evidence>
<accession>A0A1E3LR00</accession>
<dbReference type="AlphaFoldDB" id="A0A1E3LR00"/>
<name>A0A1E3LR00_9SPHN</name>
<evidence type="ECO:0000313" key="2">
    <source>
        <dbReference type="EMBL" id="ODP36197.1"/>
    </source>
</evidence>
<keyword evidence="3" id="KW-1185">Reference proteome</keyword>
<sequence>MTFHTVNTSALNSVEAEQYFTGTDRRYMTGLRATLEMLGLPLPDYAMRQPAGRRPAKAVMAAYQLDNHSQRHPAGYRPRRENASSETVAAARAKSNRNQ</sequence>
<dbReference type="STRING" id="1888892.BFL28_07250"/>
<dbReference type="Proteomes" id="UP000094487">
    <property type="component" value="Unassembled WGS sequence"/>
</dbReference>
<gene>
    <name evidence="2" type="ORF">BFL28_07250</name>
</gene>